<accession>A0ABQ8TM40</accession>
<proteinExistence type="predicted"/>
<organism evidence="1 2">
    <name type="scientific">Periplaneta americana</name>
    <name type="common">American cockroach</name>
    <name type="synonym">Blatta americana</name>
    <dbReference type="NCBI Taxonomy" id="6978"/>
    <lineage>
        <taxon>Eukaryota</taxon>
        <taxon>Metazoa</taxon>
        <taxon>Ecdysozoa</taxon>
        <taxon>Arthropoda</taxon>
        <taxon>Hexapoda</taxon>
        <taxon>Insecta</taxon>
        <taxon>Pterygota</taxon>
        <taxon>Neoptera</taxon>
        <taxon>Polyneoptera</taxon>
        <taxon>Dictyoptera</taxon>
        <taxon>Blattodea</taxon>
        <taxon>Blattoidea</taxon>
        <taxon>Blattidae</taxon>
        <taxon>Blattinae</taxon>
        <taxon>Periplaneta</taxon>
    </lineage>
</organism>
<name>A0ABQ8TM40_PERAM</name>
<gene>
    <name evidence="1" type="ORF">ANN_13156</name>
</gene>
<evidence type="ECO:0000313" key="2">
    <source>
        <dbReference type="Proteomes" id="UP001148838"/>
    </source>
</evidence>
<reference evidence="1 2" key="1">
    <citation type="journal article" date="2022" name="Allergy">
        <title>Genome assembly and annotation of Periplaneta americana reveal a comprehensive cockroach allergen profile.</title>
        <authorList>
            <person name="Wang L."/>
            <person name="Xiong Q."/>
            <person name="Saelim N."/>
            <person name="Wang L."/>
            <person name="Nong W."/>
            <person name="Wan A.T."/>
            <person name="Shi M."/>
            <person name="Liu X."/>
            <person name="Cao Q."/>
            <person name="Hui J.H.L."/>
            <person name="Sookrung N."/>
            <person name="Leung T.F."/>
            <person name="Tungtrongchitr A."/>
            <person name="Tsui S.K.W."/>
        </authorList>
    </citation>
    <scope>NUCLEOTIDE SEQUENCE [LARGE SCALE GENOMIC DNA]</scope>
    <source>
        <strain evidence="1">PWHHKU_190912</strain>
    </source>
</reference>
<evidence type="ECO:0000313" key="1">
    <source>
        <dbReference type="EMBL" id="KAJ4446460.1"/>
    </source>
</evidence>
<comment type="caution">
    <text evidence="1">The sequence shown here is derived from an EMBL/GenBank/DDBJ whole genome shotgun (WGS) entry which is preliminary data.</text>
</comment>
<dbReference type="Proteomes" id="UP001148838">
    <property type="component" value="Unassembled WGS sequence"/>
</dbReference>
<dbReference type="EMBL" id="JAJSOF020000009">
    <property type="protein sequence ID" value="KAJ4446460.1"/>
    <property type="molecule type" value="Genomic_DNA"/>
</dbReference>
<protein>
    <submittedName>
        <fullName evidence="1">Uncharacterized protein</fullName>
    </submittedName>
</protein>
<keyword evidence="2" id="KW-1185">Reference proteome</keyword>
<sequence>MAGLCEGGNEPADSLKIITAREGPRPTSRLLASRPHAEAEVDDHPIRMEGPVPKVTQAFAHIGLRETPEKPQPGNLPRPGIEPGPPGFAARRADRYSTDLELRNHFAGFQIAPVAALRWQLVTRQRNPLGRGSDRCVGQMEDVTYSPDRLRGECRWVGVGGGMVHGLGSAGTALR</sequence>